<sequence length="149" mass="15819">MNTQTGNNSVPPMDCFTTAPLLVFADVDCDRLTGPIIPSATTTTTATTDQLVSIDATPCTMAVDLLQPIVPPERRPQTFDDYLDLSVQEMLQKAVTGQPEDGTKGEVLDPQVAENASPTAADDIAVKLVLVCSKPNDCPILPAGRVRGH</sequence>
<keyword evidence="2" id="KW-1185">Reference proteome</keyword>
<evidence type="ECO:0000313" key="2">
    <source>
        <dbReference type="Proteomes" id="UP000076408"/>
    </source>
</evidence>
<dbReference type="VEuPathDB" id="VectorBase:ASTEI20_045086"/>
<protein>
    <submittedName>
        <fullName evidence="1">Uncharacterized protein</fullName>
    </submittedName>
</protein>
<reference evidence="1" key="2">
    <citation type="submission" date="2020-05" db="UniProtKB">
        <authorList>
            <consortium name="EnsemblMetazoa"/>
        </authorList>
    </citation>
    <scope>IDENTIFICATION</scope>
    <source>
        <strain evidence="1">Indian</strain>
    </source>
</reference>
<dbReference type="AlphaFoldDB" id="A0A182XVC2"/>
<accession>A0A182XVC2</accession>
<reference evidence="2" key="1">
    <citation type="journal article" date="2014" name="Genome Biol.">
        <title>Genome analysis of a major urban malaria vector mosquito, Anopheles stephensi.</title>
        <authorList>
            <person name="Jiang X."/>
            <person name="Peery A."/>
            <person name="Hall A.B."/>
            <person name="Sharma A."/>
            <person name="Chen X.G."/>
            <person name="Waterhouse R.M."/>
            <person name="Komissarov A."/>
            <person name="Riehle M.M."/>
            <person name="Shouche Y."/>
            <person name="Sharakhova M.V."/>
            <person name="Lawson D."/>
            <person name="Pakpour N."/>
            <person name="Arensburger P."/>
            <person name="Davidson V.L."/>
            <person name="Eiglmeier K."/>
            <person name="Emrich S."/>
            <person name="George P."/>
            <person name="Kennedy R.C."/>
            <person name="Mane S.P."/>
            <person name="Maslen G."/>
            <person name="Oringanje C."/>
            <person name="Qi Y."/>
            <person name="Settlage R."/>
            <person name="Tojo M."/>
            <person name="Tubio J.M."/>
            <person name="Unger M.F."/>
            <person name="Wang B."/>
            <person name="Vernick K.D."/>
            <person name="Ribeiro J.M."/>
            <person name="James A.A."/>
            <person name="Michel K."/>
            <person name="Riehle M.A."/>
            <person name="Luckhart S."/>
            <person name="Sharakhov I.V."/>
            <person name="Tu Z."/>
        </authorList>
    </citation>
    <scope>NUCLEOTIDE SEQUENCE [LARGE SCALE GENOMIC DNA]</scope>
    <source>
        <strain evidence="2">Indian</strain>
    </source>
</reference>
<dbReference type="STRING" id="30069.A0A182XVC2"/>
<dbReference type="VEuPathDB" id="VectorBase:ASTEI00158"/>
<organism evidence="1 2">
    <name type="scientific">Anopheles stephensi</name>
    <name type="common">Indo-Pakistan malaria mosquito</name>
    <dbReference type="NCBI Taxonomy" id="30069"/>
    <lineage>
        <taxon>Eukaryota</taxon>
        <taxon>Metazoa</taxon>
        <taxon>Ecdysozoa</taxon>
        <taxon>Arthropoda</taxon>
        <taxon>Hexapoda</taxon>
        <taxon>Insecta</taxon>
        <taxon>Pterygota</taxon>
        <taxon>Neoptera</taxon>
        <taxon>Endopterygota</taxon>
        <taxon>Diptera</taxon>
        <taxon>Nematocera</taxon>
        <taxon>Culicoidea</taxon>
        <taxon>Culicidae</taxon>
        <taxon>Anophelinae</taxon>
        <taxon>Anopheles</taxon>
    </lineage>
</organism>
<name>A0A182XVC2_ANOST</name>
<dbReference type="Proteomes" id="UP000076408">
    <property type="component" value="Unassembled WGS sequence"/>
</dbReference>
<proteinExistence type="predicted"/>
<evidence type="ECO:0000313" key="1">
    <source>
        <dbReference type="EnsemblMetazoa" id="ASTEI00158-PA"/>
    </source>
</evidence>
<dbReference type="EnsemblMetazoa" id="ASTEI00158-RA">
    <property type="protein sequence ID" value="ASTEI00158-PA"/>
    <property type="gene ID" value="ASTEI00158"/>
</dbReference>
<dbReference type="VEuPathDB" id="VectorBase:ASTE003469"/>